<dbReference type="SUPFAM" id="SSF55681">
    <property type="entry name" value="Class II aaRS and biotin synthetases"/>
    <property type="match status" value="1"/>
</dbReference>
<reference evidence="9 10" key="1">
    <citation type="submission" date="2020-01" db="EMBL/GenBank/DDBJ databases">
        <title>Genomic analysis of Aminipila sp. CBA3637.</title>
        <authorList>
            <person name="Kim Y.B."/>
            <person name="Roh S.W."/>
        </authorList>
    </citation>
    <scope>NUCLEOTIDE SEQUENCE [LARGE SCALE GENOMIC DNA]</scope>
    <source>
        <strain evidence="9 10">CBA3637</strain>
    </source>
</reference>
<dbReference type="GO" id="GO:0017118">
    <property type="term" value="F:lipoyltransferase activity"/>
    <property type="evidence" value="ECO:0007669"/>
    <property type="project" value="TreeGrafter"/>
</dbReference>
<dbReference type="KEGG" id="amic:Ami3637_00275"/>
<dbReference type="GO" id="GO:0005524">
    <property type="term" value="F:ATP binding"/>
    <property type="evidence" value="ECO:0007669"/>
    <property type="project" value="UniProtKB-KW"/>
</dbReference>
<dbReference type="InterPro" id="IPR045864">
    <property type="entry name" value="aa-tRNA-synth_II/BPL/LPL"/>
</dbReference>
<evidence type="ECO:0000256" key="6">
    <source>
        <dbReference type="ARBA" id="ARBA00022840"/>
    </source>
</evidence>
<dbReference type="EC" id="6.3.1.20" evidence="3"/>
<organism evidence="9 10">
    <name type="scientific">Aminipila terrae</name>
    <dbReference type="NCBI Taxonomy" id="2697030"/>
    <lineage>
        <taxon>Bacteria</taxon>
        <taxon>Bacillati</taxon>
        <taxon>Bacillota</taxon>
        <taxon>Clostridia</taxon>
        <taxon>Peptostreptococcales</taxon>
        <taxon>Anaerovoracaceae</taxon>
        <taxon>Aminipila</taxon>
    </lineage>
</organism>
<sequence>MDKFKKHTLVIGRKADAIDNLSIENYLMKRCEPYEIILFLWQSHHTVVIGCHQNPYKECNLPLMEKDQVQLVRRKSGGGAVYHDLGNLNFSFITHLDQADVQRNYQLVIKALKAFGIDSTLSGRNDLTVSGSKFSGNAFLEEYGVHCHHGTLLIESSLELLSKYLTPSKLKIESKGIDSVRSRVVNLSTLSEKCTVSEVKHQLIETFKSAFDGVFHEEGTILPECYEAYKFHYNQWSWQIGSIPQFNIEFESRLSWGSIMVQLEVQKGIVENCHLSTDALNDENFQQLGEAFIGKRYQKEAIYQCIHQWISEETIRRDLIEMIII</sequence>
<keyword evidence="10" id="KW-1185">Reference proteome</keyword>
<dbReference type="GO" id="GO:0016979">
    <property type="term" value="F:lipoate-protein ligase activity"/>
    <property type="evidence" value="ECO:0007669"/>
    <property type="project" value="UniProtKB-EC"/>
</dbReference>
<comment type="pathway">
    <text evidence="2">Protein modification; protein lipoylation via exogenous pathway; protein N(6)-(lipoyl)lysine from lipoate: step 1/2.</text>
</comment>
<evidence type="ECO:0000313" key="10">
    <source>
        <dbReference type="Proteomes" id="UP000463883"/>
    </source>
</evidence>
<dbReference type="Pfam" id="PF21948">
    <property type="entry name" value="LplA-B_cat"/>
    <property type="match status" value="1"/>
</dbReference>
<dbReference type="InterPro" id="IPR019491">
    <property type="entry name" value="Lipoate_protein_ligase_C"/>
</dbReference>
<keyword evidence="4 9" id="KW-0436">Ligase</keyword>
<comment type="catalytic activity">
    <reaction evidence="7">
        <text>L-lysyl-[lipoyl-carrier protein] + (R)-lipoate + ATP = N(6)-[(R)-lipoyl]-L-lysyl-[lipoyl-carrier protein] + AMP + diphosphate + H(+)</text>
        <dbReference type="Rhea" id="RHEA:49288"/>
        <dbReference type="Rhea" id="RHEA-COMP:10500"/>
        <dbReference type="Rhea" id="RHEA-COMP:10502"/>
        <dbReference type="ChEBI" id="CHEBI:15378"/>
        <dbReference type="ChEBI" id="CHEBI:29969"/>
        <dbReference type="ChEBI" id="CHEBI:30616"/>
        <dbReference type="ChEBI" id="CHEBI:33019"/>
        <dbReference type="ChEBI" id="CHEBI:83088"/>
        <dbReference type="ChEBI" id="CHEBI:83099"/>
        <dbReference type="ChEBI" id="CHEBI:456215"/>
        <dbReference type="EC" id="6.3.1.20"/>
    </reaction>
</comment>
<dbReference type="Pfam" id="PF10437">
    <property type="entry name" value="Lip_prot_lig_C"/>
    <property type="match status" value="1"/>
</dbReference>
<dbReference type="AlphaFoldDB" id="A0A6P1MHG6"/>
<dbReference type="EMBL" id="CP047591">
    <property type="protein sequence ID" value="QHI71026.1"/>
    <property type="molecule type" value="Genomic_DNA"/>
</dbReference>
<dbReference type="CDD" id="cd16443">
    <property type="entry name" value="LplA"/>
    <property type="match status" value="1"/>
</dbReference>
<dbReference type="PROSITE" id="PS51733">
    <property type="entry name" value="BPL_LPL_CATALYTIC"/>
    <property type="match status" value="1"/>
</dbReference>
<dbReference type="Gene3D" id="3.30.930.10">
    <property type="entry name" value="Bira Bifunctional Protein, Domain 2"/>
    <property type="match status" value="1"/>
</dbReference>
<dbReference type="PANTHER" id="PTHR12561">
    <property type="entry name" value="LIPOATE-PROTEIN LIGASE"/>
    <property type="match status" value="1"/>
</dbReference>
<evidence type="ECO:0000256" key="2">
    <source>
        <dbReference type="ARBA" id="ARBA00005124"/>
    </source>
</evidence>
<evidence type="ECO:0000256" key="7">
    <source>
        <dbReference type="ARBA" id="ARBA00048037"/>
    </source>
</evidence>
<name>A0A6P1MHG6_9FIRM</name>
<keyword evidence="5" id="KW-0547">Nucleotide-binding</keyword>
<dbReference type="GO" id="GO:0005737">
    <property type="term" value="C:cytoplasm"/>
    <property type="evidence" value="ECO:0007669"/>
    <property type="project" value="TreeGrafter"/>
</dbReference>
<feature type="domain" description="BPL/LPL catalytic" evidence="8">
    <location>
        <begin position="32"/>
        <end position="215"/>
    </location>
</feature>
<dbReference type="RefSeq" id="WP_162360804.1">
    <property type="nucleotide sequence ID" value="NZ_CP047591.1"/>
</dbReference>
<evidence type="ECO:0000259" key="8">
    <source>
        <dbReference type="PROSITE" id="PS51733"/>
    </source>
</evidence>
<dbReference type="PANTHER" id="PTHR12561:SF3">
    <property type="entry name" value="LIPOYLTRANSFERASE 1, MITOCHONDRIAL"/>
    <property type="match status" value="1"/>
</dbReference>
<evidence type="ECO:0000256" key="1">
    <source>
        <dbReference type="ARBA" id="ARBA00005085"/>
    </source>
</evidence>
<dbReference type="InterPro" id="IPR004143">
    <property type="entry name" value="BPL_LPL_catalytic"/>
</dbReference>
<evidence type="ECO:0000256" key="3">
    <source>
        <dbReference type="ARBA" id="ARBA00012367"/>
    </source>
</evidence>
<dbReference type="Gene3D" id="3.30.390.50">
    <property type="entry name" value="CO dehydrogenase flavoprotein, C-terminal domain"/>
    <property type="match status" value="1"/>
</dbReference>
<dbReference type="UniPathway" id="UPA00537">
    <property type="reaction ID" value="UER00594"/>
</dbReference>
<keyword evidence="6" id="KW-0067">ATP-binding</keyword>
<gene>
    <name evidence="9" type="ORF">Ami3637_00275</name>
</gene>
<dbReference type="Proteomes" id="UP000463883">
    <property type="component" value="Chromosome"/>
</dbReference>
<dbReference type="NCBIfam" id="TIGR00545">
    <property type="entry name" value="lipoyltrans"/>
    <property type="match status" value="1"/>
</dbReference>
<protein>
    <recommendedName>
        <fullName evidence="3">lipoate--protein ligase</fullName>
        <ecNumber evidence="3">6.3.1.20</ecNumber>
    </recommendedName>
</protein>
<accession>A0A6P1MHG6</accession>
<evidence type="ECO:0000256" key="5">
    <source>
        <dbReference type="ARBA" id="ARBA00022741"/>
    </source>
</evidence>
<evidence type="ECO:0000313" key="9">
    <source>
        <dbReference type="EMBL" id="QHI71026.1"/>
    </source>
</evidence>
<dbReference type="InterPro" id="IPR004562">
    <property type="entry name" value="LipoylTrfase_LipoateP_Ligase"/>
</dbReference>
<evidence type="ECO:0000256" key="4">
    <source>
        <dbReference type="ARBA" id="ARBA00022598"/>
    </source>
</evidence>
<dbReference type="GO" id="GO:0009249">
    <property type="term" value="P:protein lipoylation"/>
    <property type="evidence" value="ECO:0007669"/>
    <property type="project" value="InterPro"/>
</dbReference>
<proteinExistence type="predicted"/>
<comment type="pathway">
    <text evidence="1">Protein modification; protein lipoylation via exogenous pathway; protein N(6)-(lipoyl)lysine from lipoate: step 2/2.</text>
</comment>
<dbReference type="SUPFAM" id="SSF82649">
    <property type="entry name" value="SufE/NifU"/>
    <property type="match status" value="1"/>
</dbReference>